<evidence type="ECO:0000313" key="1">
    <source>
        <dbReference type="EMBL" id="MBK1726802.1"/>
    </source>
</evidence>
<keyword evidence="2" id="KW-1185">Reference proteome</keyword>
<dbReference type="RefSeq" id="WP_200258760.1">
    <property type="nucleotide sequence ID" value="NZ_NRSH01000069.1"/>
</dbReference>
<protein>
    <submittedName>
        <fullName evidence="1">Uncharacterized protein</fullName>
    </submittedName>
</protein>
<reference evidence="1 2" key="1">
    <citation type="journal article" date="2020" name="Microorganisms">
        <title>Osmotic Adaptation and Compatible Solute Biosynthesis of Phototrophic Bacteria as Revealed from Genome Analyses.</title>
        <authorList>
            <person name="Imhoff J.F."/>
            <person name="Rahn T."/>
            <person name="Kunzel S."/>
            <person name="Keller A."/>
            <person name="Neulinger S.C."/>
        </authorList>
    </citation>
    <scope>NUCLEOTIDE SEQUENCE [LARGE SCALE GENOMIC DNA]</scope>
    <source>
        <strain evidence="1 2">DSM 15116</strain>
    </source>
</reference>
<evidence type="ECO:0000313" key="2">
    <source>
        <dbReference type="Proteomes" id="UP000738126"/>
    </source>
</evidence>
<proteinExistence type="predicted"/>
<gene>
    <name evidence="1" type="ORF">CKO13_07175</name>
</gene>
<comment type="caution">
    <text evidence="1">The sequence shown here is derived from an EMBL/GenBank/DDBJ whole genome shotgun (WGS) entry which is preliminary data.</text>
</comment>
<sequence length="235" mass="26888">MTKPKAKADNIQEGKRVLGGIVDHDPESLDALAQRYGLPNGPPEYPFRDQFRKAASFYWLADQWQNPEVGHRGSPSDQKLHFQALENAAIEMEKALQKLTADRQYKLQKRWGQRPPYGDPSDTDWVQRMLADARALKWAAHYAPKDLPQKYGDDAWRWFLRDLVRIWGDSGKEVPSSITYNDVGDEYGEPGRDQYPQEIAQFVIDCARLAEITPEQKSDAAIGRSLKRLFEEAPS</sequence>
<name>A0ABS1E6Q4_9GAMM</name>
<dbReference type="Proteomes" id="UP000738126">
    <property type="component" value="Unassembled WGS sequence"/>
</dbReference>
<accession>A0ABS1E6Q4</accession>
<organism evidence="1 2">
    <name type="scientific">Halorhodospira neutriphila</name>
    <dbReference type="NCBI Taxonomy" id="168379"/>
    <lineage>
        <taxon>Bacteria</taxon>
        <taxon>Pseudomonadati</taxon>
        <taxon>Pseudomonadota</taxon>
        <taxon>Gammaproteobacteria</taxon>
        <taxon>Chromatiales</taxon>
        <taxon>Ectothiorhodospiraceae</taxon>
        <taxon>Halorhodospira</taxon>
    </lineage>
</organism>
<dbReference type="EMBL" id="NRSH01000069">
    <property type="protein sequence ID" value="MBK1726802.1"/>
    <property type="molecule type" value="Genomic_DNA"/>
</dbReference>